<dbReference type="SMART" id="SM00063">
    <property type="entry name" value="FRI"/>
    <property type="match status" value="1"/>
</dbReference>
<feature type="compositionally biased region" description="Basic residues" evidence="10">
    <location>
        <begin position="693"/>
        <end position="710"/>
    </location>
</feature>
<name>A0AAE0SF06_9BIVA</name>
<feature type="transmembrane region" description="Helical" evidence="11">
    <location>
        <begin position="374"/>
        <end position="393"/>
    </location>
</feature>
<feature type="compositionally biased region" description="Polar residues" evidence="10">
    <location>
        <begin position="870"/>
        <end position="881"/>
    </location>
</feature>
<proteinExistence type="inferred from homology"/>
<dbReference type="AlphaFoldDB" id="A0AAE0SF06"/>
<dbReference type="PROSITE" id="PS50038">
    <property type="entry name" value="FZ"/>
    <property type="match status" value="1"/>
</dbReference>
<keyword evidence="8" id="KW-0675">Receptor</keyword>
<feature type="compositionally biased region" description="Polar residues" evidence="10">
    <location>
        <begin position="889"/>
        <end position="914"/>
    </location>
</feature>
<feature type="signal peptide" evidence="12">
    <location>
        <begin position="1"/>
        <end position="26"/>
    </location>
</feature>
<feature type="compositionally biased region" description="Polar residues" evidence="10">
    <location>
        <begin position="1039"/>
        <end position="1048"/>
    </location>
</feature>
<comment type="subcellular location">
    <subcellularLocation>
        <location evidence="1">Membrane</location>
        <topology evidence="1">Multi-pass membrane protein</topology>
    </subcellularLocation>
</comment>
<dbReference type="GO" id="GO:0007224">
    <property type="term" value="P:smoothened signaling pathway"/>
    <property type="evidence" value="ECO:0007669"/>
    <property type="project" value="TreeGrafter"/>
</dbReference>
<dbReference type="PROSITE" id="PS50261">
    <property type="entry name" value="G_PROTEIN_RECEP_F2_4"/>
    <property type="match status" value="1"/>
</dbReference>
<feature type="transmembrane region" description="Helical" evidence="11">
    <location>
        <begin position="332"/>
        <end position="354"/>
    </location>
</feature>
<dbReference type="GO" id="GO:0007417">
    <property type="term" value="P:central nervous system development"/>
    <property type="evidence" value="ECO:0007669"/>
    <property type="project" value="TreeGrafter"/>
</dbReference>
<dbReference type="SUPFAM" id="SSF63501">
    <property type="entry name" value="Frizzled cysteine-rich domain"/>
    <property type="match status" value="1"/>
</dbReference>
<dbReference type="GO" id="GO:0005886">
    <property type="term" value="C:plasma membrane"/>
    <property type="evidence" value="ECO:0007669"/>
    <property type="project" value="TreeGrafter"/>
</dbReference>
<keyword evidence="4 11" id="KW-0812">Transmembrane</keyword>
<comment type="similarity">
    <text evidence="2">Belongs to the G-protein coupled receptor Fz/Smo family.</text>
</comment>
<evidence type="ECO:0000313" key="15">
    <source>
        <dbReference type="EMBL" id="KAK3590696.1"/>
    </source>
</evidence>
<evidence type="ECO:0000256" key="5">
    <source>
        <dbReference type="ARBA" id="ARBA00022989"/>
    </source>
</evidence>
<evidence type="ECO:0000313" key="16">
    <source>
        <dbReference type="Proteomes" id="UP001195483"/>
    </source>
</evidence>
<protein>
    <recommendedName>
        <fullName evidence="17">Smoothened</fullName>
    </recommendedName>
</protein>
<feature type="compositionally biased region" description="Low complexity" evidence="10">
    <location>
        <begin position="951"/>
        <end position="975"/>
    </location>
</feature>
<evidence type="ECO:0000259" key="14">
    <source>
        <dbReference type="PROSITE" id="PS50261"/>
    </source>
</evidence>
<dbReference type="Gene3D" id="1.20.1070.10">
    <property type="entry name" value="Rhodopsin 7-helix transmembrane proteins"/>
    <property type="match status" value="1"/>
</dbReference>
<dbReference type="GO" id="GO:0007389">
    <property type="term" value="P:pattern specification process"/>
    <property type="evidence" value="ECO:0007669"/>
    <property type="project" value="TreeGrafter"/>
</dbReference>
<dbReference type="PRINTS" id="PR00489">
    <property type="entry name" value="FRIZZLED"/>
</dbReference>
<feature type="transmembrane region" description="Helical" evidence="11">
    <location>
        <begin position="425"/>
        <end position="448"/>
    </location>
</feature>
<dbReference type="GO" id="GO:0004888">
    <property type="term" value="F:transmembrane signaling receptor activity"/>
    <property type="evidence" value="ECO:0007669"/>
    <property type="project" value="InterPro"/>
</dbReference>
<dbReference type="Gene3D" id="1.10.2000.10">
    <property type="entry name" value="Frizzled cysteine-rich domain"/>
    <property type="match status" value="1"/>
</dbReference>
<reference evidence="15" key="1">
    <citation type="journal article" date="2021" name="Genome Biol. Evol.">
        <title>A High-Quality Reference Genome for a Parasitic Bivalve with Doubly Uniparental Inheritance (Bivalvia: Unionida).</title>
        <authorList>
            <person name="Smith C.H."/>
        </authorList>
    </citation>
    <scope>NUCLEOTIDE SEQUENCE</scope>
    <source>
        <strain evidence="15">CHS0354</strain>
    </source>
</reference>
<feature type="transmembrane region" description="Helical" evidence="11">
    <location>
        <begin position="289"/>
        <end position="312"/>
    </location>
</feature>
<evidence type="ECO:0000256" key="2">
    <source>
        <dbReference type="ARBA" id="ARBA00008077"/>
    </source>
</evidence>
<dbReference type="InterPro" id="IPR000539">
    <property type="entry name" value="Frizzled/Smoothened_7TM"/>
</dbReference>
<evidence type="ECO:0000256" key="12">
    <source>
        <dbReference type="SAM" id="SignalP"/>
    </source>
</evidence>
<dbReference type="InterPro" id="IPR015526">
    <property type="entry name" value="Frizzled/SFRP"/>
</dbReference>
<dbReference type="Pfam" id="PF01392">
    <property type="entry name" value="Fz"/>
    <property type="match status" value="1"/>
</dbReference>
<feature type="transmembrane region" description="Helical" evidence="11">
    <location>
        <begin position="200"/>
        <end position="223"/>
    </location>
</feature>
<keyword evidence="16" id="KW-1185">Reference proteome</keyword>
<comment type="caution">
    <text evidence="15">The sequence shown here is derived from an EMBL/GenBank/DDBJ whole genome shotgun (WGS) entry which is preliminary data.</text>
</comment>
<keyword evidence="5 11" id="KW-1133">Transmembrane helix</keyword>
<feature type="disulfide bond" evidence="9">
    <location>
        <begin position="84"/>
        <end position="122"/>
    </location>
</feature>
<dbReference type="Proteomes" id="UP001195483">
    <property type="component" value="Unassembled WGS sequence"/>
</dbReference>
<keyword evidence="7 9" id="KW-1015">Disulfide bond</keyword>
<gene>
    <name evidence="15" type="ORF">CHS0354_008032</name>
</gene>
<dbReference type="GO" id="GO:0071679">
    <property type="term" value="P:commissural neuron axon guidance"/>
    <property type="evidence" value="ECO:0007669"/>
    <property type="project" value="TreeGrafter"/>
</dbReference>
<evidence type="ECO:0000256" key="1">
    <source>
        <dbReference type="ARBA" id="ARBA00004141"/>
    </source>
</evidence>
<reference evidence="15" key="2">
    <citation type="journal article" date="2021" name="Genome Biol. Evol.">
        <title>Developing a high-quality reference genome for a parasitic bivalve with doubly uniparental inheritance (Bivalvia: Unionida).</title>
        <authorList>
            <person name="Smith C.H."/>
        </authorList>
    </citation>
    <scope>NUCLEOTIDE SEQUENCE</scope>
    <source>
        <strain evidence="15">CHS0354</strain>
        <tissue evidence="15">Mantle</tissue>
    </source>
</reference>
<dbReference type="GO" id="GO:0005929">
    <property type="term" value="C:cilium"/>
    <property type="evidence" value="ECO:0007669"/>
    <property type="project" value="TreeGrafter"/>
</dbReference>
<dbReference type="InterPro" id="IPR036790">
    <property type="entry name" value="Frizzled_dom_sf"/>
</dbReference>
<feature type="transmembrane region" description="Helical" evidence="11">
    <location>
        <begin position="235"/>
        <end position="254"/>
    </location>
</feature>
<accession>A0AAE0SF06</accession>
<dbReference type="EMBL" id="JAEAOA010000544">
    <property type="protein sequence ID" value="KAK3590696.1"/>
    <property type="molecule type" value="Genomic_DNA"/>
</dbReference>
<dbReference type="GO" id="GO:0030425">
    <property type="term" value="C:dendrite"/>
    <property type="evidence" value="ECO:0007669"/>
    <property type="project" value="TreeGrafter"/>
</dbReference>
<feature type="domain" description="G-protein coupled receptors family 2 profile 2" evidence="14">
    <location>
        <begin position="201"/>
        <end position="466"/>
    </location>
</feature>
<sequence length="1132" mass="126550">MVSSFISSLTKFLVVLPLFTVVSVLSQTCYHNVTCEPLGTPATCLGTSIVFTHTSFIFANDSQSLSDARKNLELWSLLKRVPDCWAVVQPFLCSVYLPRCNNTLNRVELPSRDLCERTRGPCAIVEKYNSKWPTFLQCNQWPFQNSCDDNYYEKDVTFNTSGSCVAPLIRTTVESNWYEEVKGCGIQCQNPLYTEDEHNVVHIFIAVCGSLCIASTLFCLLTFIIDWKNAHKYPALILFFINACYFLGSIGWMVQFSSNVRKDIVCRSDGTIRKEEPQIRAGESASCTIIFILVYYFTIAGLVWFAVLAYAWDLTFSAIGTMRDNLTSKTAYFHIISWCLPLVLSIICLTISQVDADSVSGICFIGYYNKAARGGLVLAPVGLSFLIGTVLLIKGLRTMLAVQKDTPVFLSEKAVSKIKGTIIRLIIFIILGIVFVGITFIVHLYTFLRDSSWEVSFRNYLYCQTREAVDYINSNYTMSTGHCQIEDRPSVVAVLFHIFVYFGSGISLSSWAWTWSSLDAWERFLRKVFRIPSGKPVKIKKHKLIAKAFERRQEMNNGRLSISFGSTHDDPLGMKFDMNSASSHSVSSTFHAAMPKLVRRRGGMMHPIAGTLRRYSDSDIASLASYLSKLSKGSHRESIESAMSRKLNDLDKELLEMELRRRQRRKRKKKRRMRRNAIQPVLQPISSAMQALHHVKKKRHGVRNRRRRHGSATSGASDISVQNIGAVAAIEQPSIEGNSLSSQILSDSVTTHDDSMDSSIFPEPVMPNYSLFTASSFLPTLQAMGDNSSQHGSIRRGRRREVKLEMTETSFYHEDDDQIEIGGRRTINSHSECQEEGSIDIAGTKNNQKMATTQLGSVSQRGNGGRNSHDTSQWGSFSSKGSRQDLRQTRQGSASSHGSKTQEVSKTGAASKNGTAHHPQDTERLGSAGRKRDRKGLVVNLGNKQKVGSASSHSSRGTYTGSSSSRIGSGSSHNSRLLTENRVDSETSYSRHNQEFDRQASPRAHTNTPDSQFGEPRIELSDDALDEMQPNYPNEPRININTHPLLTSRSDRSLIYSDRQNGPASSKNSPAIKKKGDKSKSNASDSFDFSNFTFHNALIPGLQGETILDLVAYENEETDEEDDFTEVSSLQY</sequence>
<evidence type="ECO:0000256" key="11">
    <source>
        <dbReference type="SAM" id="Phobius"/>
    </source>
</evidence>
<evidence type="ECO:0008006" key="17">
    <source>
        <dbReference type="Google" id="ProtNLM"/>
    </source>
</evidence>
<feature type="transmembrane region" description="Helical" evidence="11">
    <location>
        <begin position="494"/>
        <end position="516"/>
    </location>
</feature>
<evidence type="ECO:0000256" key="7">
    <source>
        <dbReference type="ARBA" id="ARBA00023157"/>
    </source>
</evidence>
<feature type="compositionally biased region" description="Polar residues" evidence="10">
    <location>
        <begin position="1058"/>
        <end position="1069"/>
    </location>
</feature>
<evidence type="ECO:0000256" key="8">
    <source>
        <dbReference type="ARBA" id="ARBA00023170"/>
    </source>
</evidence>
<evidence type="ECO:0000259" key="13">
    <source>
        <dbReference type="PROSITE" id="PS50038"/>
    </source>
</evidence>
<feature type="chain" id="PRO_5042025944" description="Smoothened" evidence="12">
    <location>
        <begin position="27"/>
        <end position="1132"/>
    </location>
</feature>
<feature type="region of interest" description="Disordered" evidence="10">
    <location>
        <begin position="662"/>
        <end position="717"/>
    </location>
</feature>
<dbReference type="PANTHER" id="PTHR11309">
    <property type="entry name" value="FRIZZLED"/>
    <property type="match status" value="1"/>
</dbReference>
<evidence type="ECO:0000256" key="4">
    <source>
        <dbReference type="ARBA" id="ARBA00022692"/>
    </source>
</evidence>
<reference evidence="15" key="3">
    <citation type="submission" date="2023-05" db="EMBL/GenBank/DDBJ databases">
        <authorList>
            <person name="Smith C.H."/>
        </authorList>
    </citation>
    <scope>NUCLEOTIDE SEQUENCE</scope>
    <source>
        <strain evidence="15">CHS0354</strain>
        <tissue evidence="15">Mantle</tissue>
    </source>
</reference>
<evidence type="ECO:0000256" key="9">
    <source>
        <dbReference type="PROSITE-ProRule" id="PRU00090"/>
    </source>
</evidence>
<evidence type="ECO:0000256" key="6">
    <source>
        <dbReference type="ARBA" id="ARBA00023136"/>
    </source>
</evidence>
<dbReference type="PANTHER" id="PTHR11309:SF35">
    <property type="entry name" value="PROTEIN SMOOTHENED"/>
    <property type="match status" value="1"/>
</dbReference>
<dbReference type="InterPro" id="IPR017981">
    <property type="entry name" value="GPCR_2-like_7TM"/>
</dbReference>
<comment type="caution">
    <text evidence="9">Lacks conserved residue(s) required for the propagation of feature annotation.</text>
</comment>
<dbReference type="SMART" id="SM01330">
    <property type="entry name" value="Frizzled"/>
    <property type="match status" value="1"/>
</dbReference>
<feature type="compositionally biased region" description="Basic residues" evidence="10">
    <location>
        <begin position="662"/>
        <end position="675"/>
    </location>
</feature>
<keyword evidence="6 11" id="KW-0472">Membrane</keyword>
<feature type="region of interest" description="Disordered" evidence="10">
    <location>
        <begin position="856"/>
        <end position="1084"/>
    </location>
</feature>
<dbReference type="GO" id="GO:0005113">
    <property type="term" value="F:patched binding"/>
    <property type="evidence" value="ECO:0007669"/>
    <property type="project" value="TreeGrafter"/>
</dbReference>
<feature type="domain" description="FZ" evidence="13">
    <location>
        <begin position="30"/>
        <end position="167"/>
    </location>
</feature>
<keyword evidence="12" id="KW-0732">Signal</keyword>
<evidence type="ECO:0000256" key="3">
    <source>
        <dbReference type="ARBA" id="ARBA00022473"/>
    </source>
</evidence>
<evidence type="ECO:0000256" key="10">
    <source>
        <dbReference type="SAM" id="MobiDB-lite"/>
    </source>
</evidence>
<organism evidence="15 16">
    <name type="scientific">Potamilus streckersoni</name>
    <dbReference type="NCBI Taxonomy" id="2493646"/>
    <lineage>
        <taxon>Eukaryota</taxon>
        <taxon>Metazoa</taxon>
        <taxon>Spiralia</taxon>
        <taxon>Lophotrochozoa</taxon>
        <taxon>Mollusca</taxon>
        <taxon>Bivalvia</taxon>
        <taxon>Autobranchia</taxon>
        <taxon>Heteroconchia</taxon>
        <taxon>Palaeoheterodonta</taxon>
        <taxon>Unionida</taxon>
        <taxon>Unionoidea</taxon>
        <taxon>Unionidae</taxon>
        <taxon>Ambleminae</taxon>
        <taxon>Lampsilini</taxon>
        <taxon>Potamilus</taxon>
    </lineage>
</organism>
<keyword evidence="3" id="KW-0217">Developmental protein</keyword>
<dbReference type="InterPro" id="IPR020067">
    <property type="entry name" value="Frizzled_dom"/>
</dbReference>
<dbReference type="Pfam" id="PF01534">
    <property type="entry name" value="Frizzled"/>
    <property type="match status" value="1"/>
</dbReference>